<protein>
    <submittedName>
        <fullName evidence="4">Transcriptional regulator, TetR family</fullName>
    </submittedName>
</protein>
<sequence length="209" mass="24100">MADSALSRKEREYKRRREEILEAALSVFAERGYYGTTMAQISQQSEYPLGTIYKYFSGKEQIFHDMVMDRGLRLGRLIAEAASRKELAPKDRAYACLLANARFLRNNQAFVRVYISLRSSVDMILPPELNADINRLNDKMVETYTEIFQEGVEKGEFRPYPAEDLSALFYGVIFSAIWPWVSGNKEAYDIEAWLNRAFELLTNGFCVSK</sequence>
<dbReference type="PANTHER" id="PTHR43479">
    <property type="entry name" value="ACREF/ENVCD OPERON REPRESSOR-RELATED"/>
    <property type="match status" value="1"/>
</dbReference>
<dbReference type="InterPro" id="IPR001647">
    <property type="entry name" value="HTH_TetR"/>
</dbReference>
<dbReference type="PRINTS" id="PR00455">
    <property type="entry name" value="HTHTETR"/>
</dbReference>
<dbReference type="InterPro" id="IPR013571">
    <property type="entry name" value="Tscrpt_reg_QacR_C"/>
</dbReference>
<dbReference type="SUPFAM" id="SSF46689">
    <property type="entry name" value="Homeodomain-like"/>
    <property type="match status" value="1"/>
</dbReference>
<evidence type="ECO:0000313" key="5">
    <source>
        <dbReference type="Proteomes" id="UP000198870"/>
    </source>
</evidence>
<dbReference type="Gene3D" id="1.10.10.60">
    <property type="entry name" value="Homeodomain-like"/>
    <property type="match status" value="1"/>
</dbReference>
<dbReference type="AlphaFoldDB" id="A0A1G5GWD8"/>
<dbReference type="InterPro" id="IPR036271">
    <property type="entry name" value="Tet_transcr_reg_TetR-rel_C_sf"/>
</dbReference>
<feature type="domain" description="HTH tetR-type" evidence="3">
    <location>
        <begin position="14"/>
        <end position="74"/>
    </location>
</feature>
<evidence type="ECO:0000256" key="2">
    <source>
        <dbReference type="PROSITE-ProRule" id="PRU00335"/>
    </source>
</evidence>
<dbReference type="Pfam" id="PF00440">
    <property type="entry name" value="TetR_N"/>
    <property type="match status" value="1"/>
</dbReference>
<feature type="DNA-binding region" description="H-T-H motif" evidence="2">
    <location>
        <begin position="37"/>
        <end position="56"/>
    </location>
</feature>
<dbReference type="InterPro" id="IPR050624">
    <property type="entry name" value="HTH-type_Tx_Regulator"/>
</dbReference>
<dbReference type="GO" id="GO:0003700">
    <property type="term" value="F:DNA-binding transcription factor activity"/>
    <property type="evidence" value="ECO:0007669"/>
    <property type="project" value="InterPro"/>
</dbReference>
<dbReference type="SUPFAM" id="SSF48498">
    <property type="entry name" value="Tetracyclin repressor-like, C-terminal domain"/>
    <property type="match status" value="1"/>
</dbReference>
<evidence type="ECO:0000259" key="3">
    <source>
        <dbReference type="PROSITE" id="PS50977"/>
    </source>
</evidence>
<evidence type="ECO:0000256" key="1">
    <source>
        <dbReference type="ARBA" id="ARBA00023125"/>
    </source>
</evidence>
<proteinExistence type="predicted"/>
<dbReference type="OrthoDB" id="9809994at2"/>
<keyword evidence="1 2" id="KW-0238">DNA-binding</keyword>
<name>A0A1G5GWD8_9BACT</name>
<dbReference type="InterPro" id="IPR009057">
    <property type="entry name" value="Homeodomain-like_sf"/>
</dbReference>
<dbReference type="GO" id="GO:0003677">
    <property type="term" value="F:DNA binding"/>
    <property type="evidence" value="ECO:0007669"/>
    <property type="project" value="UniProtKB-UniRule"/>
</dbReference>
<dbReference type="GO" id="GO:0045892">
    <property type="term" value="P:negative regulation of DNA-templated transcription"/>
    <property type="evidence" value="ECO:0007669"/>
    <property type="project" value="InterPro"/>
</dbReference>
<reference evidence="4 5" key="1">
    <citation type="submission" date="2016-10" db="EMBL/GenBank/DDBJ databases">
        <authorList>
            <person name="de Groot N.N."/>
        </authorList>
    </citation>
    <scope>NUCLEOTIDE SEQUENCE [LARGE SCALE GENOMIC DNA]</scope>
    <source>
        <strain evidence="4 5">AA1</strain>
    </source>
</reference>
<keyword evidence="5" id="KW-1185">Reference proteome</keyword>
<dbReference type="Gene3D" id="1.10.357.10">
    <property type="entry name" value="Tetracycline Repressor, domain 2"/>
    <property type="match status" value="1"/>
</dbReference>
<gene>
    <name evidence="4" type="ORF">SAMN05216233_111183</name>
</gene>
<dbReference type="PROSITE" id="PS50977">
    <property type="entry name" value="HTH_TETR_2"/>
    <property type="match status" value="1"/>
</dbReference>
<organism evidence="4 5">
    <name type="scientific">Desulfoluna spongiiphila</name>
    <dbReference type="NCBI Taxonomy" id="419481"/>
    <lineage>
        <taxon>Bacteria</taxon>
        <taxon>Pseudomonadati</taxon>
        <taxon>Thermodesulfobacteriota</taxon>
        <taxon>Desulfobacteria</taxon>
        <taxon>Desulfobacterales</taxon>
        <taxon>Desulfolunaceae</taxon>
        <taxon>Desulfoluna</taxon>
    </lineage>
</organism>
<dbReference type="STRING" id="419481.SAMN05216233_111183"/>
<dbReference type="EMBL" id="FMUX01000011">
    <property type="protein sequence ID" value="SCY55804.1"/>
    <property type="molecule type" value="Genomic_DNA"/>
</dbReference>
<accession>A0A1G5GWD8</accession>
<evidence type="ECO:0000313" key="4">
    <source>
        <dbReference type="EMBL" id="SCY55804.1"/>
    </source>
</evidence>
<dbReference type="Pfam" id="PF08360">
    <property type="entry name" value="TetR_C_5"/>
    <property type="match status" value="1"/>
</dbReference>
<dbReference type="RefSeq" id="WP_092211804.1">
    <property type="nucleotide sequence ID" value="NZ_FMUX01000011.1"/>
</dbReference>
<dbReference type="PANTHER" id="PTHR43479:SF11">
    <property type="entry name" value="ACREF_ENVCD OPERON REPRESSOR-RELATED"/>
    <property type="match status" value="1"/>
</dbReference>
<dbReference type="Proteomes" id="UP000198870">
    <property type="component" value="Unassembled WGS sequence"/>
</dbReference>